<dbReference type="Proteomes" id="UP000176532">
    <property type="component" value="Unassembled WGS sequence"/>
</dbReference>
<dbReference type="AlphaFoldDB" id="A0A1F6M9E9"/>
<feature type="binding site" evidence="12">
    <location>
        <begin position="312"/>
        <end position="313"/>
    </location>
    <ligand>
        <name>GMP</name>
        <dbReference type="ChEBI" id="CHEBI:58115"/>
    </ligand>
</feature>
<keyword evidence="6 12" id="KW-0547">Nucleotide-binding</keyword>
<dbReference type="Gene3D" id="3.90.1860.10">
    <property type="entry name" value="tRNA-splicing ligase RtcB"/>
    <property type="match status" value="1"/>
</dbReference>
<dbReference type="EMBL" id="MFQD01000002">
    <property type="protein sequence ID" value="OGH68241.1"/>
    <property type="molecule type" value="Genomic_DNA"/>
</dbReference>
<accession>A0A1F6M9E9</accession>
<dbReference type="Pfam" id="PF01139">
    <property type="entry name" value="RtcB"/>
    <property type="match status" value="1"/>
</dbReference>
<evidence type="ECO:0000256" key="9">
    <source>
        <dbReference type="ARBA" id="ARBA00023211"/>
    </source>
</evidence>
<feature type="binding site" evidence="13">
    <location>
        <position position="80"/>
    </location>
    <ligand>
        <name>Mn(2+)</name>
        <dbReference type="ChEBI" id="CHEBI:29035"/>
        <label>1</label>
    </ligand>
</feature>
<dbReference type="FunFam" id="3.90.1860.10:FF:000001">
    <property type="entry name" value="tRNA-splicing ligase RtcB homolog"/>
    <property type="match status" value="1"/>
</dbReference>
<keyword evidence="5 13" id="KW-0479">Metal-binding</keyword>
<feature type="binding site" evidence="13">
    <location>
        <position position="312"/>
    </location>
    <ligand>
        <name>Mn(2+)</name>
        <dbReference type="ChEBI" id="CHEBI:29035"/>
        <label>2</label>
    </ligand>
</feature>
<organism evidence="15 16">
    <name type="scientific">Candidatus Magasanikbacteria bacterium RIFCSPHIGHO2_02_FULL_50_9b</name>
    <dbReference type="NCBI Taxonomy" id="1798682"/>
    <lineage>
        <taxon>Bacteria</taxon>
        <taxon>Candidatus Magasanikiibacteriota</taxon>
    </lineage>
</organism>
<evidence type="ECO:0000256" key="7">
    <source>
        <dbReference type="ARBA" id="ARBA00022800"/>
    </source>
</evidence>
<feature type="binding site" evidence="12">
    <location>
        <begin position="361"/>
        <end position="364"/>
    </location>
    <ligand>
        <name>GMP</name>
        <dbReference type="ChEBI" id="CHEBI:58115"/>
    </ligand>
</feature>
<dbReference type="InterPro" id="IPR036025">
    <property type="entry name" value="RtcB-like_sf"/>
</dbReference>
<dbReference type="PROSITE" id="PS01288">
    <property type="entry name" value="UPF0027"/>
    <property type="match status" value="1"/>
</dbReference>
<proteinExistence type="inferred from homology"/>
<dbReference type="EC" id="6.5.1.8" evidence="2"/>
<evidence type="ECO:0000256" key="2">
    <source>
        <dbReference type="ARBA" id="ARBA00012726"/>
    </source>
</evidence>
<feature type="compositionally biased region" description="Basic and acidic residues" evidence="14">
    <location>
        <begin position="149"/>
        <end position="162"/>
    </location>
</feature>
<comment type="cofactor">
    <cofactor evidence="13">
        <name>Mn(2+)</name>
        <dbReference type="ChEBI" id="CHEBI:29035"/>
    </cofactor>
    <text evidence="13">Binds 2 manganese ions per subunit.</text>
</comment>
<evidence type="ECO:0000313" key="16">
    <source>
        <dbReference type="Proteomes" id="UP000176532"/>
    </source>
</evidence>
<keyword evidence="8 12" id="KW-0342">GTP-binding</keyword>
<dbReference type="PANTHER" id="PTHR11118">
    <property type="entry name" value="RNA-SPLICING LIGASE RTCB HOMOLOG"/>
    <property type="match status" value="1"/>
</dbReference>
<evidence type="ECO:0000256" key="4">
    <source>
        <dbReference type="ARBA" id="ARBA00022598"/>
    </source>
</evidence>
<feature type="binding site" evidence="12">
    <location>
        <position position="368"/>
    </location>
    <ligand>
        <name>GMP</name>
        <dbReference type="ChEBI" id="CHEBI:58115"/>
    </ligand>
</feature>
<keyword evidence="7" id="KW-0692">RNA repair</keyword>
<dbReference type="SUPFAM" id="SSF103365">
    <property type="entry name" value="Hypothetical protein PH1602"/>
    <property type="match status" value="1"/>
</dbReference>
<reference evidence="15 16" key="1">
    <citation type="journal article" date="2016" name="Nat. Commun.">
        <title>Thousands of microbial genomes shed light on interconnected biogeochemical processes in an aquifer system.</title>
        <authorList>
            <person name="Anantharaman K."/>
            <person name="Brown C.T."/>
            <person name="Hug L.A."/>
            <person name="Sharon I."/>
            <person name="Castelle C.J."/>
            <person name="Probst A.J."/>
            <person name="Thomas B.C."/>
            <person name="Singh A."/>
            <person name="Wilkins M.J."/>
            <person name="Karaoz U."/>
            <person name="Brodie E.L."/>
            <person name="Williams K.H."/>
            <person name="Hubbard S.S."/>
            <person name="Banfield J.F."/>
        </authorList>
    </citation>
    <scope>NUCLEOTIDE SEQUENCE [LARGE SCALE GENOMIC DNA]</scope>
</reference>
<protein>
    <recommendedName>
        <fullName evidence="3">RNA-splicing ligase RtcB</fullName>
        <ecNumber evidence="2">6.5.1.8</ecNumber>
    </recommendedName>
</protein>
<evidence type="ECO:0000256" key="14">
    <source>
        <dbReference type="SAM" id="MobiDB-lite"/>
    </source>
</evidence>
<dbReference type="GO" id="GO:0046872">
    <property type="term" value="F:metal ion binding"/>
    <property type="evidence" value="ECO:0007669"/>
    <property type="project" value="UniProtKB-KW"/>
</dbReference>
<feature type="binding site" evidence="12">
    <location>
        <begin position="187"/>
        <end position="191"/>
    </location>
    <ligand>
        <name>GMP</name>
        <dbReference type="ChEBI" id="CHEBI:58115"/>
    </ligand>
</feature>
<feature type="non-terminal residue" evidence="15">
    <location>
        <position position="382"/>
    </location>
</feature>
<dbReference type="GO" id="GO:0003972">
    <property type="term" value="F:RNA ligase (ATP) activity"/>
    <property type="evidence" value="ECO:0007669"/>
    <property type="project" value="TreeGrafter"/>
</dbReference>
<evidence type="ECO:0000313" key="15">
    <source>
        <dbReference type="EMBL" id="OGH68241.1"/>
    </source>
</evidence>
<evidence type="ECO:0000256" key="11">
    <source>
        <dbReference type="ARBA" id="ARBA00049514"/>
    </source>
</evidence>
<evidence type="ECO:0000256" key="1">
    <source>
        <dbReference type="ARBA" id="ARBA00008071"/>
    </source>
</evidence>
<evidence type="ECO:0000256" key="3">
    <source>
        <dbReference type="ARBA" id="ARBA00015720"/>
    </source>
</evidence>
<dbReference type="GO" id="GO:0006396">
    <property type="term" value="P:RNA processing"/>
    <property type="evidence" value="ECO:0007669"/>
    <property type="project" value="InterPro"/>
</dbReference>
<comment type="similarity">
    <text evidence="1">Belongs to the RtcB family.</text>
</comment>
<dbReference type="GO" id="GO:0005525">
    <property type="term" value="F:GTP binding"/>
    <property type="evidence" value="ECO:0007669"/>
    <property type="project" value="UniProtKB-KW"/>
</dbReference>
<evidence type="ECO:0000256" key="13">
    <source>
        <dbReference type="PIRSR" id="PIRSR601233-3"/>
    </source>
</evidence>
<evidence type="ECO:0000256" key="12">
    <source>
        <dbReference type="PIRSR" id="PIRSR601233-2"/>
    </source>
</evidence>
<evidence type="ECO:0000256" key="6">
    <source>
        <dbReference type="ARBA" id="ARBA00022741"/>
    </source>
</evidence>
<dbReference type="PANTHER" id="PTHR11118:SF1">
    <property type="entry name" value="RNA-SPLICING LIGASE RTCB HOMOLOG"/>
    <property type="match status" value="1"/>
</dbReference>
<comment type="catalytic activity">
    <reaction evidence="10">
        <text>a 3'-end 3'-phospho-ribonucleotide-RNA + a 5'-end dephospho-ribonucleoside-RNA + GTP = a ribonucleotidyl-ribonucleotide-RNA + GMP + diphosphate</text>
        <dbReference type="Rhea" id="RHEA:68076"/>
        <dbReference type="Rhea" id="RHEA-COMP:10463"/>
        <dbReference type="Rhea" id="RHEA-COMP:13936"/>
        <dbReference type="Rhea" id="RHEA-COMP:17355"/>
        <dbReference type="ChEBI" id="CHEBI:33019"/>
        <dbReference type="ChEBI" id="CHEBI:37565"/>
        <dbReference type="ChEBI" id="CHEBI:58115"/>
        <dbReference type="ChEBI" id="CHEBI:83062"/>
        <dbReference type="ChEBI" id="CHEBI:138284"/>
        <dbReference type="ChEBI" id="CHEBI:173118"/>
        <dbReference type="EC" id="6.5.1.8"/>
    </reaction>
</comment>
<feature type="region of interest" description="Disordered" evidence="14">
    <location>
        <begin position="145"/>
        <end position="172"/>
    </location>
</feature>
<evidence type="ECO:0000256" key="5">
    <source>
        <dbReference type="ARBA" id="ARBA00022723"/>
    </source>
</evidence>
<comment type="catalytic activity">
    <reaction evidence="11">
        <text>a 3'-end 2',3'-cyclophospho-ribonucleotide-RNA + a 5'-end dephospho-ribonucleoside-RNA + GTP + H2O = a ribonucleotidyl-ribonucleotide-RNA + GMP + diphosphate + H(+)</text>
        <dbReference type="Rhea" id="RHEA:68080"/>
        <dbReference type="Rhea" id="RHEA-COMP:10464"/>
        <dbReference type="Rhea" id="RHEA-COMP:13936"/>
        <dbReference type="Rhea" id="RHEA-COMP:17355"/>
        <dbReference type="ChEBI" id="CHEBI:15377"/>
        <dbReference type="ChEBI" id="CHEBI:15378"/>
        <dbReference type="ChEBI" id="CHEBI:33019"/>
        <dbReference type="ChEBI" id="CHEBI:37565"/>
        <dbReference type="ChEBI" id="CHEBI:58115"/>
        <dbReference type="ChEBI" id="CHEBI:83064"/>
        <dbReference type="ChEBI" id="CHEBI:138284"/>
        <dbReference type="ChEBI" id="CHEBI:173118"/>
        <dbReference type="EC" id="6.5.1.8"/>
    </reaction>
</comment>
<gene>
    <name evidence="15" type="ORF">A3C15_03500</name>
</gene>
<dbReference type="GO" id="GO:0170057">
    <property type="term" value="F:RNA ligase (GTP) activity"/>
    <property type="evidence" value="ECO:0007669"/>
    <property type="project" value="UniProtKB-EC"/>
</dbReference>
<feature type="binding site" evidence="13">
    <location>
        <position position="188"/>
    </location>
    <ligand>
        <name>Mn(2+)</name>
        <dbReference type="ChEBI" id="CHEBI:29035"/>
        <label>1</label>
    </ligand>
</feature>
<evidence type="ECO:0000256" key="8">
    <source>
        <dbReference type="ARBA" id="ARBA00023134"/>
    </source>
</evidence>
<keyword evidence="9 13" id="KW-0464">Manganese</keyword>
<comment type="caution">
    <text evidence="15">The sequence shown here is derived from an EMBL/GenBank/DDBJ whole genome shotgun (WGS) entry which is preliminary data.</text>
</comment>
<sequence>MEMEGAMRVPARIFATPKLFETMGKDRTFGQLRNVASLPGIVKHACLMPDGHEGYGFPIGGVAAFDMDTGVISPGGVGYDINCGVRLIATQLTKAEVEAKKGQLVDLLFKNVPSGVGAKGKLRVEQRELEDAIVRGVDWAIERGYGTQQDKEKTEESGRMEGADPSVVSEKAKKRGLPQFGTVGAGNHFIELQVVQQVLLPDVAEKFGLKQGNVVVMVHCGSRGFGHQVCDDSLREMLAAARKYNIALPDPELCCAPINSPEAEKYIKAMRCAVNYAFNNRHIMMHWVRETFDEVFGKGTGEQMPLVYDVCHNIAKFEEHDIDGQRKKVCVHRKGATRAFAPGRSELPAYYREIGQPVMIPGSMGTASYVLVGRQGSMENSF</sequence>
<keyword evidence="4 15" id="KW-0436">Ligase</keyword>
<dbReference type="InterPro" id="IPR001233">
    <property type="entry name" value="RtcB"/>
</dbReference>
<feature type="binding site" evidence="13">
    <location>
        <position position="219"/>
    </location>
    <ligand>
        <name>Mn(2+)</name>
        <dbReference type="ChEBI" id="CHEBI:29035"/>
        <label>2</label>
    </ligand>
</feature>
<name>A0A1F6M9E9_9BACT</name>
<dbReference type="GO" id="GO:0042245">
    <property type="term" value="P:RNA repair"/>
    <property type="evidence" value="ECO:0007669"/>
    <property type="project" value="UniProtKB-KW"/>
</dbReference>
<evidence type="ECO:0000256" key="10">
    <source>
        <dbReference type="ARBA" id="ARBA00047746"/>
    </source>
</evidence>